<evidence type="ECO:0000256" key="9">
    <source>
        <dbReference type="ARBA" id="ARBA00032824"/>
    </source>
</evidence>
<dbReference type="InterPro" id="IPR000866">
    <property type="entry name" value="AhpC/TSA"/>
</dbReference>
<dbReference type="FunFam" id="3.40.30.10:FF:000007">
    <property type="entry name" value="Thioredoxin-dependent thiol peroxidase"/>
    <property type="match status" value="1"/>
</dbReference>
<evidence type="ECO:0000256" key="7">
    <source>
        <dbReference type="ARBA" id="ARBA00023157"/>
    </source>
</evidence>
<dbReference type="PANTHER" id="PTHR42801">
    <property type="entry name" value="THIOREDOXIN-DEPENDENT PEROXIDE REDUCTASE"/>
    <property type="match status" value="1"/>
</dbReference>
<evidence type="ECO:0000256" key="13">
    <source>
        <dbReference type="PIRSR" id="PIRSR000239-1"/>
    </source>
</evidence>
<dbReference type="NCBIfam" id="NF006960">
    <property type="entry name" value="PRK09437.1"/>
    <property type="match status" value="1"/>
</dbReference>
<dbReference type="PANTHER" id="PTHR42801:SF4">
    <property type="entry name" value="AHPC_TSA FAMILY PROTEIN"/>
    <property type="match status" value="1"/>
</dbReference>
<evidence type="ECO:0000256" key="6">
    <source>
        <dbReference type="ARBA" id="ARBA00023002"/>
    </source>
</evidence>
<organism evidence="15 16">
    <name type="scientific">Seongchinamella sediminis</name>
    <dbReference type="NCBI Taxonomy" id="2283635"/>
    <lineage>
        <taxon>Bacteria</taxon>
        <taxon>Pseudomonadati</taxon>
        <taxon>Pseudomonadota</taxon>
        <taxon>Gammaproteobacteria</taxon>
        <taxon>Cellvibrionales</taxon>
        <taxon>Halieaceae</taxon>
        <taxon>Seongchinamella</taxon>
    </lineage>
</organism>
<evidence type="ECO:0000256" key="2">
    <source>
        <dbReference type="ARBA" id="ARBA00011245"/>
    </source>
</evidence>
<evidence type="ECO:0000256" key="10">
    <source>
        <dbReference type="ARBA" id="ARBA00038489"/>
    </source>
</evidence>
<dbReference type="EMBL" id="QRAN01000028">
    <property type="protein sequence ID" value="RLQ20407.1"/>
    <property type="molecule type" value="Genomic_DNA"/>
</dbReference>
<keyword evidence="7" id="KW-1015">Disulfide bond</keyword>
<gene>
    <name evidence="15" type="ORF">DWB85_17825</name>
</gene>
<comment type="function">
    <text evidence="1">Thiol-specific peroxidase that catalyzes the reduction of hydrogen peroxide and organic hydroperoxides to water and alcohols, respectively. Plays a role in cell protection against oxidative stress by detoxifying peroxides and as sensor of hydrogen peroxide-mediated signaling events.</text>
</comment>
<evidence type="ECO:0000256" key="3">
    <source>
        <dbReference type="ARBA" id="ARBA00013017"/>
    </source>
</evidence>
<dbReference type="GO" id="GO:0005737">
    <property type="term" value="C:cytoplasm"/>
    <property type="evidence" value="ECO:0007669"/>
    <property type="project" value="TreeGrafter"/>
</dbReference>
<evidence type="ECO:0000313" key="16">
    <source>
        <dbReference type="Proteomes" id="UP000265509"/>
    </source>
</evidence>
<name>A0A3L7DRX6_9GAMM</name>
<dbReference type="PROSITE" id="PS51352">
    <property type="entry name" value="THIOREDOXIN_2"/>
    <property type="match status" value="1"/>
</dbReference>
<evidence type="ECO:0000256" key="12">
    <source>
        <dbReference type="ARBA" id="ARBA00049091"/>
    </source>
</evidence>
<keyword evidence="16" id="KW-1185">Reference proteome</keyword>
<keyword evidence="5" id="KW-0049">Antioxidant</keyword>
<dbReference type="OrthoDB" id="9812811at2"/>
<feature type="active site" description="Cysteine sulfenic acid (-SOH) intermediate; for peroxidase activity" evidence="13">
    <location>
        <position position="47"/>
    </location>
</feature>
<dbReference type="Gene3D" id="3.40.30.10">
    <property type="entry name" value="Glutaredoxin"/>
    <property type="match status" value="1"/>
</dbReference>
<keyword evidence="6 15" id="KW-0560">Oxidoreductase</keyword>
<accession>A0A3L7DRX6</accession>
<evidence type="ECO:0000259" key="14">
    <source>
        <dbReference type="PROSITE" id="PS51352"/>
    </source>
</evidence>
<dbReference type="SUPFAM" id="SSF52833">
    <property type="entry name" value="Thioredoxin-like"/>
    <property type="match status" value="1"/>
</dbReference>
<dbReference type="GO" id="GO:0034599">
    <property type="term" value="P:cellular response to oxidative stress"/>
    <property type="evidence" value="ECO:0007669"/>
    <property type="project" value="TreeGrafter"/>
</dbReference>
<protein>
    <recommendedName>
        <fullName evidence="3">thioredoxin-dependent peroxiredoxin</fullName>
        <ecNumber evidence="3">1.11.1.24</ecNumber>
    </recommendedName>
    <alternativeName>
        <fullName evidence="9">Thioredoxin peroxidase</fullName>
    </alternativeName>
    <alternativeName>
        <fullName evidence="11">Thioredoxin-dependent peroxiredoxin Bcp</fullName>
    </alternativeName>
</protein>
<comment type="catalytic activity">
    <reaction evidence="12">
        <text>a hydroperoxide + [thioredoxin]-dithiol = an alcohol + [thioredoxin]-disulfide + H2O</text>
        <dbReference type="Rhea" id="RHEA:62620"/>
        <dbReference type="Rhea" id="RHEA-COMP:10698"/>
        <dbReference type="Rhea" id="RHEA-COMP:10700"/>
        <dbReference type="ChEBI" id="CHEBI:15377"/>
        <dbReference type="ChEBI" id="CHEBI:29950"/>
        <dbReference type="ChEBI" id="CHEBI:30879"/>
        <dbReference type="ChEBI" id="CHEBI:35924"/>
        <dbReference type="ChEBI" id="CHEBI:50058"/>
        <dbReference type="EC" id="1.11.1.24"/>
    </reaction>
</comment>
<sequence>MAFPKIGNMAPAFTLLDQDGNKVSLKQFRGDKNVVLYFYPKAMTPGCTVQACGIRDSKKELAKLDTVVLGVSPDPVARLGRFIDKQGLNFTLLSDEDHAITEKYGAWGLKKFMGREFMGVLRTTFIIGKDGRLKHIMDKVKTKTHHDDVIALVKELGLDKD</sequence>
<comment type="similarity">
    <text evidence="10">Belongs to the peroxiredoxin family. BCP/PrxQ subfamily.</text>
</comment>
<dbReference type="GO" id="GO:0008379">
    <property type="term" value="F:thioredoxin peroxidase activity"/>
    <property type="evidence" value="ECO:0007669"/>
    <property type="project" value="TreeGrafter"/>
</dbReference>
<comment type="subunit">
    <text evidence="2">Monomer.</text>
</comment>
<evidence type="ECO:0000256" key="1">
    <source>
        <dbReference type="ARBA" id="ARBA00003330"/>
    </source>
</evidence>
<evidence type="ECO:0000256" key="8">
    <source>
        <dbReference type="ARBA" id="ARBA00023284"/>
    </source>
</evidence>
<evidence type="ECO:0000256" key="4">
    <source>
        <dbReference type="ARBA" id="ARBA00022559"/>
    </source>
</evidence>
<dbReference type="InterPro" id="IPR013766">
    <property type="entry name" value="Thioredoxin_domain"/>
</dbReference>
<dbReference type="CDD" id="cd03017">
    <property type="entry name" value="PRX_BCP"/>
    <property type="match status" value="1"/>
</dbReference>
<reference evidence="15 16" key="1">
    <citation type="submission" date="2018-07" db="EMBL/GenBank/DDBJ databases">
        <title>Halioglobus sp. genome submission.</title>
        <authorList>
            <person name="Ye M.-Q."/>
            <person name="Du Z.-J."/>
        </authorList>
    </citation>
    <scope>NUCLEOTIDE SEQUENCE [LARGE SCALE GENOMIC DNA]</scope>
    <source>
        <strain evidence="15 16">U0301</strain>
    </source>
</reference>
<keyword evidence="8" id="KW-0676">Redox-active center</keyword>
<evidence type="ECO:0000256" key="11">
    <source>
        <dbReference type="ARBA" id="ARBA00042639"/>
    </source>
</evidence>
<dbReference type="Pfam" id="PF00578">
    <property type="entry name" value="AhpC-TSA"/>
    <property type="match status" value="1"/>
</dbReference>
<dbReference type="Proteomes" id="UP000265509">
    <property type="component" value="Unassembled WGS sequence"/>
</dbReference>
<dbReference type="RefSeq" id="WP_117957239.1">
    <property type="nucleotide sequence ID" value="NZ_QRAN01000028.1"/>
</dbReference>
<evidence type="ECO:0000313" key="15">
    <source>
        <dbReference type="EMBL" id="RLQ20407.1"/>
    </source>
</evidence>
<dbReference type="EC" id="1.11.1.24" evidence="3"/>
<dbReference type="InterPro" id="IPR036249">
    <property type="entry name" value="Thioredoxin-like_sf"/>
</dbReference>
<feature type="domain" description="Thioredoxin" evidence="14">
    <location>
        <begin position="4"/>
        <end position="158"/>
    </location>
</feature>
<dbReference type="GO" id="GO:0045454">
    <property type="term" value="P:cell redox homeostasis"/>
    <property type="evidence" value="ECO:0007669"/>
    <property type="project" value="TreeGrafter"/>
</dbReference>
<dbReference type="InterPro" id="IPR024706">
    <property type="entry name" value="Peroxiredoxin_AhpC-typ"/>
</dbReference>
<evidence type="ECO:0000256" key="5">
    <source>
        <dbReference type="ARBA" id="ARBA00022862"/>
    </source>
</evidence>
<comment type="caution">
    <text evidence="15">The sequence shown here is derived from an EMBL/GenBank/DDBJ whole genome shotgun (WGS) entry which is preliminary data.</text>
</comment>
<keyword evidence="4 15" id="KW-0575">Peroxidase</keyword>
<proteinExistence type="inferred from homology"/>
<dbReference type="PIRSF" id="PIRSF000239">
    <property type="entry name" value="AHPC"/>
    <property type="match status" value="1"/>
</dbReference>
<dbReference type="AlphaFoldDB" id="A0A3L7DRX6"/>
<dbReference type="InterPro" id="IPR050924">
    <property type="entry name" value="Peroxiredoxin_BCP/PrxQ"/>
</dbReference>